<comment type="caution">
    <text evidence="3">The sequence shown here is derived from an EMBL/GenBank/DDBJ whole genome shotgun (WGS) entry which is preliminary data.</text>
</comment>
<protein>
    <submittedName>
        <fullName evidence="3">Predicted gene, 17660</fullName>
    </submittedName>
</protein>
<evidence type="ECO:0000256" key="2">
    <source>
        <dbReference type="SAM" id="SignalP"/>
    </source>
</evidence>
<keyword evidence="2" id="KW-0732">Signal</keyword>
<sequence length="92" mass="9584">MKLFLLAALLSAAASQPIPLGQSDGSSSEQIFLPATNPAVLSSVSPSAGSSDPDPFPFPFDPNQGSDTQSTSNVNHFYFEPTAGIPWGRCAQ</sequence>
<evidence type="ECO:0000256" key="1">
    <source>
        <dbReference type="SAM" id="MobiDB-lite"/>
    </source>
</evidence>
<name>A0ABQ0ESQ8_APOSI</name>
<gene>
    <name evidence="3" type="ORF">APTSU1_000514000</name>
</gene>
<dbReference type="Proteomes" id="UP001623349">
    <property type="component" value="Unassembled WGS sequence"/>
</dbReference>
<reference evidence="3 4" key="1">
    <citation type="submission" date="2024-08" db="EMBL/GenBank/DDBJ databases">
        <title>The draft genome of Apodemus speciosus.</title>
        <authorList>
            <person name="Nabeshima K."/>
            <person name="Suzuki S."/>
            <person name="Onuma M."/>
        </authorList>
    </citation>
    <scope>NUCLEOTIDE SEQUENCE [LARGE SCALE GENOMIC DNA]</scope>
    <source>
        <strain evidence="3">IB14-021</strain>
    </source>
</reference>
<organism evidence="3 4">
    <name type="scientific">Apodemus speciosus</name>
    <name type="common">Large Japanese field mouse</name>
    <dbReference type="NCBI Taxonomy" id="105296"/>
    <lineage>
        <taxon>Eukaryota</taxon>
        <taxon>Metazoa</taxon>
        <taxon>Chordata</taxon>
        <taxon>Craniata</taxon>
        <taxon>Vertebrata</taxon>
        <taxon>Euteleostomi</taxon>
        <taxon>Mammalia</taxon>
        <taxon>Eutheria</taxon>
        <taxon>Euarchontoglires</taxon>
        <taxon>Glires</taxon>
        <taxon>Rodentia</taxon>
        <taxon>Myomorpha</taxon>
        <taxon>Muroidea</taxon>
        <taxon>Muridae</taxon>
        <taxon>Murinae</taxon>
        <taxon>Apodemus</taxon>
    </lineage>
</organism>
<proteinExistence type="predicted"/>
<dbReference type="EMBL" id="BAAFST010000005">
    <property type="protein sequence ID" value="GAB1289910.1"/>
    <property type="molecule type" value="Genomic_DNA"/>
</dbReference>
<feature type="region of interest" description="Disordered" evidence="1">
    <location>
        <begin position="42"/>
        <end position="75"/>
    </location>
</feature>
<feature type="compositionally biased region" description="Low complexity" evidence="1">
    <location>
        <begin position="42"/>
        <end position="53"/>
    </location>
</feature>
<evidence type="ECO:0000313" key="4">
    <source>
        <dbReference type="Proteomes" id="UP001623349"/>
    </source>
</evidence>
<feature type="signal peptide" evidence="2">
    <location>
        <begin position="1"/>
        <end position="15"/>
    </location>
</feature>
<accession>A0ABQ0ESQ8</accession>
<feature type="chain" id="PRO_5047241779" evidence="2">
    <location>
        <begin position="16"/>
        <end position="92"/>
    </location>
</feature>
<feature type="compositionally biased region" description="Polar residues" evidence="1">
    <location>
        <begin position="63"/>
        <end position="75"/>
    </location>
</feature>
<keyword evidence="4" id="KW-1185">Reference proteome</keyword>
<evidence type="ECO:0000313" key="3">
    <source>
        <dbReference type="EMBL" id="GAB1289910.1"/>
    </source>
</evidence>